<dbReference type="EMBL" id="JAMKOV010000001">
    <property type="protein sequence ID" value="KAI8046014.1"/>
    <property type="molecule type" value="Genomic_DNA"/>
</dbReference>
<protein>
    <submittedName>
        <fullName evidence="1">Uncharacterized protein</fullName>
    </submittedName>
</protein>
<proteinExistence type="predicted"/>
<dbReference type="AlphaFoldDB" id="A0A9P9YZL6"/>
<sequence length="35" mass="4316">MEHKEQFGKWENRGRKTTRAKVLKQISCWGKNYYN</sequence>
<evidence type="ECO:0000313" key="1">
    <source>
        <dbReference type="EMBL" id="KAI8046014.1"/>
    </source>
</evidence>
<keyword evidence="2" id="KW-1185">Reference proteome</keyword>
<evidence type="ECO:0000313" key="2">
    <source>
        <dbReference type="Proteomes" id="UP001059596"/>
    </source>
</evidence>
<name>A0A9P9YZL6_9MUSC</name>
<organism evidence="1 2">
    <name type="scientific">Drosophila gunungcola</name>
    <name type="common">fruit fly</name>
    <dbReference type="NCBI Taxonomy" id="103775"/>
    <lineage>
        <taxon>Eukaryota</taxon>
        <taxon>Metazoa</taxon>
        <taxon>Ecdysozoa</taxon>
        <taxon>Arthropoda</taxon>
        <taxon>Hexapoda</taxon>
        <taxon>Insecta</taxon>
        <taxon>Pterygota</taxon>
        <taxon>Neoptera</taxon>
        <taxon>Endopterygota</taxon>
        <taxon>Diptera</taxon>
        <taxon>Brachycera</taxon>
        <taxon>Muscomorpha</taxon>
        <taxon>Ephydroidea</taxon>
        <taxon>Drosophilidae</taxon>
        <taxon>Drosophila</taxon>
        <taxon>Sophophora</taxon>
    </lineage>
</organism>
<gene>
    <name evidence="1" type="ORF">M5D96_002214</name>
</gene>
<comment type="caution">
    <text evidence="1">The sequence shown here is derived from an EMBL/GenBank/DDBJ whole genome shotgun (WGS) entry which is preliminary data.</text>
</comment>
<reference evidence="1" key="1">
    <citation type="journal article" date="2023" name="Genome Biol. Evol.">
        <title>Long-read-based Genome Assembly of Drosophila gunungcola Reveals Fewer Chemosensory Genes in Flower-breeding Species.</title>
        <authorList>
            <person name="Negi A."/>
            <person name="Liao B.Y."/>
            <person name="Yeh S.D."/>
        </authorList>
    </citation>
    <scope>NUCLEOTIDE SEQUENCE</scope>
    <source>
        <strain evidence="1">Sukarami</strain>
    </source>
</reference>
<accession>A0A9P9YZL6</accession>
<dbReference type="Proteomes" id="UP001059596">
    <property type="component" value="Chromosome 3R"/>
</dbReference>